<evidence type="ECO:0000256" key="1">
    <source>
        <dbReference type="ARBA" id="ARBA00022679"/>
    </source>
</evidence>
<dbReference type="EMBL" id="QVLV01000006">
    <property type="protein sequence ID" value="RGE61092.1"/>
    <property type="molecule type" value="Genomic_DNA"/>
</dbReference>
<comment type="caution">
    <text evidence="4">The sequence shown here is derived from an EMBL/GenBank/DDBJ whole genome shotgun (WGS) entry which is preliminary data.</text>
</comment>
<keyword evidence="1 4" id="KW-0808">Transferase</keyword>
<dbReference type="InterPro" id="IPR050832">
    <property type="entry name" value="Bact_Acetyltransf"/>
</dbReference>
<dbReference type="PANTHER" id="PTHR43877:SF2">
    <property type="entry name" value="AMINOALKYLPHOSPHONATE N-ACETYLTRANSFERASE-RELATED"/>
    <property type="match status" value="1"/>
</dbReference>
<organism evidence="4 5">
    <name type="scientific">Eisenbergiella massiliensis</name>
    <dbReference type="NCBI Taxonomy" id="1720294"/>
    <lineage>
        <taxon>Bacteria</taxon>
        <taxon>Bacillati</taxon>
        <taxon>Bacillota</taxon>
        <taxon>Clostridia</taxon>
        <taxon>Lachnospirales</taxon>
        <taxon>Lachnospiraceae</taxon>
        <taxon>Eisenbergiella</taxon>
    </lineage>
</organism>
<dbReference type="InterPro" id="IPR016181">
    <property type="entry name" value="Acyl_CoA_acyltransferase"/>
</dbReference>
<name>A0A3E3I609_9FIRM</name>
<gene>
    <name evidence="4" type="ORF">DXC51_11195</name>
</gene>
<keyword evidence="5" id="KW-1185">Reference proteome</keyword>
<reference evidence="4" key="1">
    <citation type="submission" date="2018-08" db="EMBL/GenBank/DDBJ databases">
        <title>A genome reference for cultivated species of the human gut microbiota.</title>
        <authorList>
            <person name="Zou Y."/>
            <person name="Xue W."/>
            <person name="Luo G."/>
        </authorList>
    </citation>
    <scope>NUCLEOTIDE SEQUENCE [LARGE SCALE GENOMIC DNA]</scope>
    <source>
        <strain evidence="4">TF05-5AC</strain>
    </source>
</reference>
<dbReference type="GO" id="GO:0016747">
    <property type="term" value="F:acyltransferase activity, transferring groups other than amino-acyl groups"/>
    <property type="evidence" value="ECO:0007669"/>
    <property type="project" value="InterPro"/>
</dbReference>
<dbReference type="Proteomes" id="UP000260812">
    <property type="component" value="Unassembled WGS sequence"/>
</dbReference>
<evidence type="ECO:0000313" key="4">
    <source>
        <dbReference type="EMBL" id="RGE61092.1"/>
    </source>
</evidence>
<evidence type="ECO:0000313" key="5">
    <source>
        <dbReference type="Proteomes" id="UP000260812"/>
    </source>
</evidence>
<dbReference type="CDD" id="cd04301">
    <property type="entry name" value="NAT_SF"/>
    <property type="match status" value="1"/>
</dbReference>
<sequence length="192" mass="22268">MRELIKRLSAKSEKTQQIWHRRHIREEVNLMQEKKKITVRKGGWGDYELLRAAIREEQHIHAVKRPDIFADLEDSPFGREDFEKLMEEENSFFLVAEADGRAAGICNVKLKQAPAHPVVVPRRYAYIDDICILEDFRHMGVGKALYEALADIIRPMGINRVELKVWAFNESAMGFYKALGMCPQNIIMEGRI</sequence>
<dbReference type="PROSITE" id="PS51186">
    <property type="entry name" value="GNAT"/>
    <property type="match status" value="1"/>
</dbReference>
<keyword evidence="2" id="KW-0012">Acyltransferase</keyword>
<evidence type="ECO:0000256" key="2">
    <source>
        <dbReference type="ARBA" id="ARBA00023315"/>
    </source>
</evidence>
<dbReference type="SUPFAM" id="SSF55729">
    <property type="entry name" value="Acyl-CoA N-acyltransferases (Nat)"/>
    <property type="match status" value="1"/>
</dbReference>
<proteinExistence type="predicted"/>
<evidence type="ECO:0000259" key="3">
    <source>
        <dbReference type="PROSITE" id="PS51186"/>
    </source>
</evidence>
<dbReference type="Gene3D" id="3.40.630.30">
    <property type="match status" value="1"/>
</dbReference>
<accession>A0A3E3I609</accession>
<feature type="domain" description="N-acetyltransferase" evidence="3">
    <location>
        <begin position="52"/>
        <end position="192"/>
    </location>
</feature>
<protein>
    <submittedName>
        <fullName evidence="4">GNAT family N-acetyltransferase</fullName>
    </submittedName>
</protein>
<dbReference type="AlphaFoldDB" id="A0A3E3I609"/>
<dbReference type="Pfam" id="PF00583">
    <property type="entry name" value="Acetyltransf_1"/>
    <property type="match status" value="1"/>
</dbReference>
<dbReference type="InterPro" id="IPR000182">
    <property type="entry name" value="GNAT_dom"/>
</dbReference>
<dbReference type="PANTHER" id="PTHR43877">
    <property type="entry name" value="AMINOALKYLPHOSPHONATE N-ACETYLTRANSFERASE-RELATED-RELATED"/>
    <property type="match status" value="1"/>
</dbReference>